<dbReference type="OrthoDB" id="48384at2"/>
<gene>
    <name evidence="1" type="ORF">HNQ44_001345</name>
</gene>
<evidence type="ECO:0000313" key="1">
    <source>
        <dbReference type="EMBL" id="MBB5179921.1"/>
    </source>
</evidence>
<dbReference type="Proteomes" id="UP000525923">
    <property type="component" value="Unassembled WGS sequence"/>
</dbReference>
<dbReference type="EMBL" id="JACHHE010000003">
    <property type="protein sequence ID" value="MBB5179921.1"/>
    <property type="molecule type" value="Genomic_DNA"/>
</dbReference>
<accession>A0A7W8FTC9</accession>
<protein>
    <submittedName>
        <fullName evidence="1">Uncharacterized protein</fullName>
    </submittedName>
</protein>
<reference evidence="1 2" key="1">
    <citation type="submission" date="2020-08" db="EMBL/GenBank/DDBJ databases">
        <title>Genomic Encyclopedia of Type Strains, Phase IV (KMG-IV): sequencing the most valuable type-strain genomes for metagenomic binning, comparative biology and taxonomic classification.</title>
        <authorList>
            <person name="Goeker M."/>
        </authorList>
    </citation>
    <scope>NUCLEOTIDE SEQUENCE [LARGE SCALE GENOMIC DNA]</scope>
    <source>
        <strain evidence="1 2">DSM 15895</strain>
    </source>
</reference>
<organism evidence="1 2">
    <name type="scientific">Planococcus koreensis</name>
    <dbReference type="NCBI Taxonomy" id="112331"/>
    <lineage>
        <taxon>Bacteria</taxon>
        <taxon>Bacillati</taxon>
        <taxon>Bacillota</taxon>
        <taxon>Bacilli</taxon>
        <taxon>Bacillales</taxon>
        <taxon>Caryophanaceae</taxon>
        <taxon>Planococcus</taxon>
    </lineage>
</organism>
<proteinExistence type="predicted"/>
<keyword evidence="2" id="KW-1185">Reference proteome</keyword>
<comment type="caution">
    <text evidence="1">The sequence shown here is derived from an EMBL/GenBank/DDBJ whole genome shotgun (WGS) entry which is preliminary data.</text>
</comment>
<sequence>MAVIDELADLFLYHSDDMQGVLNRITGEILFDGEEDFTGEPEIDWDVESAEHLLLIPQLTSPEAFDMMLLFAKAQKPANQTLLIEILGERKPFRHFKDTVQALNIEQSWYKFEQAYAKERISEWLKKNEIELDLL</sequence>
<dbReference type="RefSeq" id="WP_135502736.1">
    <property type="nucleotide sequence ID" value="NZ_JACHHE010000003.1"/>
</dbReference>
<evidence type="ECO:0000313" key="2">
    <source>
        <dbReference type="Proteomes" id="UP000525923"/>
    </source>
</evidence>
<name>A0A7W8FTC9_9BACL</name>
<dbReference type="AlphaFoldDB" id="A0A7W8FTC9"/>
<dbReference type="Pfam" id="PF03682">
    <property type="entry name" value="UPF0158"/>
    <property type="match status" value="1"/>
</dbReference>
<dbReference type="InterPro" id="IPR005361">
    <property type="entry name" value="UPF0158"/>
</dbReference>